<evidence type="ECO:0000313" key="14">
    <source>
        <dbReference type="EMBL" id="KAF6027714.1"/>
    </source>
</evidence>
<dbReference type="Pfam" id="PF13242">
    <property type="entry name" value="Hydrolase_like"/>
    <property type="match status" value="1"/>
</dbReference>
<evidence type="ECO:0000256" key="3">
    <source>
        <dbReference type="ARBA" id="ARBA00004496"/>
    </source>
</evidence>
<name>A0A7J7JQ04_BUGNE</name>
<dbReference type="AlphaFoldDB" id="A0A7J7JQ04"/>
<evidence type="ECO:0000256" key="9">
    <source>
        <dbReference type="ARBA" id="ARBA00022842"/>
    </source>
</evidence>
<comment type="function">
    <text evidence="11">Phosphatase that hydrolyzes imidodiphosphate, 3-phosphohistidine and 6-phospholysine. Has broad substrate specificity and can also hydrolyze inorganic diphosphate, but with lower efficiency.</text>
</comment>
<dbReference type="EMBL" id="VXIV02002037">
    <property type="protein sequence ID" value="KAF6027714.1"/>
    <property type="molecule type" value="Genomic_DNA"/>
</dbReference>
<dbReference type="PANTHER" id="PTHR19288:SF44">
    <property type="entry name" value="PHOSPHOLYSINE PHOSPHOHISTIDINE INORGANIC PYROPHOSPHATE PHOSPHATASE"/>
    <property type="match status" value="1"/>
</dbReference>
<comment type="caution">
    <text evidence="14">The sequence shown here is derived from an EMBL/GenBank/DDBJ whole genome shotgun (WGS) entry which is preliminary data.</text>
</comment>
<evidence type="ECO:0000256" key="7">
    <source>
        <dbReference type="ARBA" id="ARBA00022723"/>
    </source>
</evidence>
<dbReference type="Proteomes" id="UP000593567">
    <property type="component" value="Unassembled WGS sequence"/>
</dbReference>
<dbReference type="PANTHER" id="PTHR19288">
    <property type="entry name" value="4-NITROPHENYLPHOSPHATASE-RELATED"/>
    <property type="match status" value="1"/>
</dbReference>
<evidence type="ECO:0000256" key="12">
    <source>
        <dbReference type="ARBA" id="ARBA00039357"/>
    </source>
</evidence>
<dbReference type="GO" id="GO:0005829">
    <property type="term" value="C:cytosol"/>
    <property type="evidence" value="ECO:0007669"/>
    <property type="project" value="TreeGrafter"/>
</dbReference>
<keyword evidence="6" id="KW-0963">Cytoplasm</keyword>
<dbReference type="Pfam" id="PF13344">
    <property type="entry name" value="Hydrolase_6"/>
    <property type="match status" value="1"/>
</dbReference>
<dbReference type="GO" id="GO:0005634">
    <property type="term" value="C:nucleus"/>
    <property type="evidence" value="ECO:0007669"/>
    <property type="project" value="UniProtKB-SubCell"/>
</dbReference>
<comment type="cofactor">
    <cofactor evidence="1">
        <name>Mg(2+)</name>
        <dbReference type="ChEBI" id="CHEBI:18420"/>
    </cofactor>
</comment>
<keyword evidence="9" id="KW-0460">Magnesium</keyword>
<comment type="catalytic activity">
    <reaction evidence="13">
        <text>diphosphate + H2O = 2 phosphate + H(+)</text>
        <dbReference type="Rhea" id="RHEA:24576"/>
        <dbReference type="ChEBI" id="CHEBI:15377"/>
        <dbReference type="ChEBI" id="CHEBI:15378"/>
        <dbReference type="ChEBI" id="CHEBI:33019"/>
        <dbReference type="ChEBI" id="CHEBI:43474"/>
        <dbReference type="EC" id="3.6.1.1"/>
    </reaction>
</comment>
<evidence type="ECO:0000256" key="1">
    <source>
        <dbReference type="ARBA" id="ARBA00001946"/>
    </source>
</evidence>
<accession>A0A7J7JQ04</accession>
<evidence type="ECO:0000256" key="10">
    <source>
        <dbReference type="ARBA" id="ARBA00023242"/>
    </source>
</evidence>
<evidence type="ECO:0000256" key="13">
    <source>
        <dbReference type="ARBA" id="ARBA00047820"/>
    </source>
</evidence>
<protein>
    <recommendedName>
        <fullName evidence="12">Phospholysine phosphohistidine inorganic pyrophosphate phosphatase</fullName>
        <ecNumber evidence="5">3.6.1.1</ecNumber>
    </recommendedName>
</protein>
<reference evidence="14" key="1">
    <citation type="submission" date="2020-06" db="EMBL/GenBank/DDBJ databases">
        <title>Draft genome of Bugula neritina, a colonial animal packing powerful symbionts and potential medicines.</title>
        <authorList>
            <person name="Rayko M."/>
        </authorList>
    </citation>
    <scope>NUCLEOTIDE SEQUENCE [LARGE SCALE GENOMIC DNA]</scope>
    <source>
        <strain evidence="14">Kwan_BN1</strain>
    </source>
</reference>
<dbReference type="FunFam" id="3.40.50.1000:FF:000051">
    <property type="entry name" value="Phospholysine phosphohistidine inorganic pyrophosphate phosphatase"/>
    <property type="match status" value="1"/>
</dbReference>
<sequence>MKIYFFRTKNQPIMSWCEGVKGVLLDVTGVLYNSGPTGGAAIEGSIDAIQRLKTSHIPFKLCSNESTETRANFAAKLTKHGFNITSDDIVCPVPAMVDLLKQENLRPHLLVHPDVLPEFASISTENPNCVVMGDCNTHFTYSAMNAAFNTLLSMSPKDRKLYSMGGGKYYKDGDDLVLDVGAYAKALEYACDCKMVVCGKPNKLFYDQAIRLLGVNIEDCVMIGDDIISDVGGAQALGMKGVQVRTGKYRAVFDEPHSEITPDGYVDNLAEAVDLLLSNN</sequence>
<dbReference type="InterPro" id="IPR006357">
    <property type="entry name" value="HAD-SF_hydro_IIA"/>
</dbReference>
<dbReference type="InterPro" id="IPR023214">
    <property type="entry name" value="HAD_sf"/>
</dbReference>
<organism evidence="14 15">
    <name type="scientific">Bugula neritina</name>
    <name type="common">Brown bryozoan</name>
    <name type="synonym">Sertularia neritina</name>
    <dbReference type="NCBI Taxonomy" id="10212"/>
    <lineage>
        <taxon>Eukaryota</taxon>
        <taxon>Metazoa</taxon>
        <taxon>Spiralia</taxon>
        <taxon>Lophotrochozoa</taxon>
        <taxon>Bryozoa</taxon>
        <taxon>Gymnolaemata</taxon>
        <taxon>Cheilostomatida</taxon>
        <taxon>Flustrina</taxon>
        <taxon>Buguloidea</taxon>
        <taxon>Bugulidae</taxon>
        <taxon>Bugula</taxon>
    </lineage>
</organism>
<dbReference type="OrthoDB" id="426235at2759"/>
<evidence type="ECO:0000256" key="6">
    <source>
        <dbReference type="ARBA" id="ARBA00022490"/>
    </source>
</evidence>
<keyword evidence="15" id="KW-1185">Reference proteome</keyword>
<proteinExistence type="inferred from homology"/>
<evidence type="ECO:0000313" key="15">
    <source>
        <dbReference type="Proteomes" id="UP000593567"/>
    </source>
</evidence>
<dbReference type="SUPFAM" id="SSF56784">
    <property type="entry name" value="HAD-like"/>
    <property type="match status" value="1"/>
</dbReference>
<dbReference type="EC" id="3.6.1.1" evidence="5"/>
<keyword evidence="8" id="KW-0378">Hydrolase</keyword>
<dbReference type="GO" id="GO:0016791">
    <property type="term" value="F:phosphatase activity"/>
    <property type="evidence" value="ECO:0007669"/>
    <property type="project" value="InterPro"/>
</dbReference>
<evidence type="ECO:0000256" key="5">
    <source>
        <dbReference type="ARBA" id="ARBA00012146"/>
    </source>
</evidence>
<evidence type="ECO:0000256" key="4">
    <source>
        <dbReference type="ARBA" id="ARBA00007958"/>
    </source>
</evidence>
<comment type="subcellular location">
    <subcellularLocation>
        <location evidence="3">Cytoplasm</location>
    </subcellularLocation>
    <subcellularLocation>
        <location evidence="2">Nucleus</location>
    </subcellularLocation>
</comment>
<keyword evidence="7" id="KW-0479">Metal-binding</keyword>
<dbReference type="InterPro" id="IPR006355">
    <property type="entry name" value="LHPP/HDHD2"/>
</dbReference>
<dbReference type="GO" id="GO:0004427">
    <property type="term" value="F:inorganic diphosphate phosphatase activity"/>
    <property type="evidence" value="ECO:0007669"/>
    <property type="project" value="UniProtKB-EC"/>
</dbReference>
<dbReference type="NCBIfam" id="TIGR01458">
    <property type="entry name" value="HAD-SF-IIA-hyp3"/>
    <property type="match status" value="1"/>
</dbReference>
<dbReference type="Gene3D" id="3.40.50.1000">
    <property type="entry name" value="HAD superfamily/HAD-like"/>
    <property type="match status" value="2"/>
</dbReference>
<dbReference type="InterPro" id="IPR036412">
    <property type="entry name" value="HAD-like_sf"/>
</dbReference>
<comment type="similarity">
    <text evidence="4">Belongs to the HAD-like hydrolase superfamily.</text>
</comment>
<evidence type="ECO:0000256" key="2">
    <source>
        <dbReference type="ARBA" id="ARBA00004123"/>
    </source>
</evidence>
<gene>
    <name evidence="14" type="ORF">EB796_013977</name>
</gene>
<evidence type="ECO:0000256" key="8">
    <source>
        <dbReference type="ARBA" id="ARBA00022801"/>
    </source>
</evidence>
<evidence type="ECO:0000256" key="11">
    <source>
        <dbReference type="ARBA" id="ARBA00037258"/>
    </source>
</evidence>
<keyword evidence="10" id="KW-0539">Nucleus</keyword>
<dbReference type="GO" id="GO:0046872">
    <property type="term" value="F:metal ion binding"/>
    <property type="evidence" value="ECO:0007669"/>
    <property type="project" value="UniProtKB-KW"/>
</dbReference>